<dbReference type="AlphaFoldDB" id="A0A830H027"/>
<dbReference type="SUPFAM" id="SSF52467">
    <property type="entry name" value="DHS-like NAD/FAD-binding domain"/>
    <property type="match status" value="1"/>
</dbReference>
<dbReference type="InterPro" id="IPR014730">
    <property type="entry name" value="ETF_a/b_N"/>
</dbReference>
<dbReference type="InterPro" id="IPR033947">
    <property type="entry name" value="ETF_alpha_N"/>
</dbReference>
<dbReference type="Gene3D" id="3.40.50.620">
    <property type="entry name" value="HUPs"/>
    <property type="match status" value="1"/>
</dbReference>
<comment type="caution">
    <text evidence="3">The sequence shown here is derived from an EMBL/GenBank/DDBJ whole genome shotgun (WGS) entry which is preliminary data.</text>
</comment>
<dbReference type="Gene3D" id="3.40.50.1220">
    <property type="entry name" value="TPP-binding domain"/>
    <property type="match status" value="1"/>
</dbReference>
<sequence length="375" mass="42096">MSQPQVLPDTPDASSYRDVWTFTEYVEGELFQTSFEALAAAKKIASLTGMKVGTVVIGYKIPDEVPQALIRRGADYVVIVDDVELERYNPLTYASALVQVAQERKPWAFVFVADDIGRDVAPRVAYRLKTGLATDCIDYEMGEIYQGVVGQTFKNVLAQVRPDFASRIAKIFTPRHRPQISSMRPGYFKPLPEDPSRKGEIFRVKWSAKEEELNKFSVLEVKRLPEEEGVELLSADFVVGLGLGIVRRTRGDPDPKYVLDMARKINELLAQRLKVKTAIGASRALVWAEVRELKDFITPGRQIGQTGKTISPKVYVAVGISGAIQHKVGIMRSRKIVAINTDPEAPIKDMASYMINEDLYEALPKLYESLKRRLE</sequence>
<dbReference type="InterPro" id="IPR001308">
    <property type="entry name" value="ETF_a/FixB"/>
</dbReference>
<dbReference type="SUPFAM" id="SSF52402">
    <property type="entry name" value="Adenine nucleotide alpha hydrolases-like"/>
    <property type="match status" value="1"/>
</dbReference>
<dbReference type="Pfam" id="PF00766">
    <property type="entry name" value="ETF_alpha"/>
    <property type="match status" value="1"/>
</dbReference>
<reference evidence="3" key="1">
    <citation type="journal article" date="2014" name="Int. J. Syst. Evol. Microbiol.">
        <title>Complete genome sequence of Corynebacterium casei LMG S-19264T (=DSM 44701T), isolated from a smear-ripened cheese.</title>
        <authorList>
            <consortium name="US DOE Joint Genome Institute (JGI-PGF)"/>
            <person name="Walter F."/>
            <person name="Albersmeier A."/>
            <person name="Kalinowski J."/>
            <person name="Ruckert C."/>
        </authorList>
    </citation>
    <scope>NUCLEOTIDE SEQUENCE</scope>
    <source>
        <strain evidence="3">JCM 31740</strain>
    </source>
</reference>
<dbReference type="SMART" id="SM00893">
    <property type="entry name" value="ETF"/>
    <property type="match status" value="1"/>
</dbReference>
<dbReference type="EMBL" id="BMQS01000002">
    <property type="protein sequence ID" value="GGT88496.1"/>
    <property type="molecule type" value="Genomic_DNA"/>
</dbReference>
<dbReference type="RefSeq" id="WP_188848319.1">
    <property type="nucleotide sequence ID" value="NZ_BMQS01000002.1"/>
</dbReference>
<evidence type="ECO:0000313" key="3">
    <source>
        <dbReference type="EMBL" id="GGT88496.1"/>
    </source>
</evidence>
<name>A0A830H027_9CREN</name>
<evidence type="ECO:0000313" key="4">
    <source>
        <dbReference type="Proteomes" id="UP000616143"/>
    </source>
</evidence>
<dbReference type="GO" id="GO:0009055">
    <property type="term" value="F:electron transfer activity"/>
    <property type="evidence" value="ECO:0007669"/>
    <property type="project" value="InterPro"/>
</dbReference>
<evidence type="ECO:0000259" key="2">
    <source>
        <dbReference type="SMART" id="SM00893"/>
    </source>
</evidence>
<protein>
    <submittedName>
        <fullName evidence="3">Electron transfer flavoprotein subunit alpha</fullName>
    </submittedName>
</protein>
<dbReference type="Pfam" id="PF01012">
    <property type="entry name" value="ETF"/>
    <property type="match status" value="1"/>
</dbReference>
<accession>A0A830H027</accession>
<gene>
    <name evidence="3" type="primary">etfA1</name>
    <name evidence="3" type="ORF">GCM10007116_03120</name>
</gene>
<dbReference type="PIRSF" id="PIRSF000089">
    <property type="entry name" value="Electra_flavoP_a"/>
    <property type="match status" value="1"/>
</dbReference>
<dbReference type="InterPro" id="IPR014729">
    <property type="entry name" value="Rossmann-like_a/b/a_fold"/>
</dbReference>
<dbReference type="PANTHER" id="PTHR43153">
    <property type="entry name" value="ELECTRON TRANSFER FLAVOPROTEIN ALPHA"/>
    <property type="match status" value="1"/>
</dbReference>
<dbReference type="Proteomes" id="UP000616143">
    <property type="component" value="Unassembled WGS sequence"/>
</dbReference>
<organism evidence="3 4">
    <name type="scientific">Sulfodiicoccus acidiphilus</name>
    <dbReference type="NCBI Taxonomy" id="1670455"/>
    <lineage>
        <taxon>Archaea</taxon>
        <taxon>Thermoproteota</taxon>
        <taxon>Thermoprotei</taxon>
        <taxon>Sulfolobales</taxon>
        <taxon>Sulfolobaceae</taxon>
        <taxon>Sulfodiicoccus</taxon>
    </lineage>
</organism>
<proteinExistence type="inferred from homology"/>
<evidence type="ECO:0000256" key="1">
    <source>
        <dbReference type="ARBA" id="ARBA00005817"/>
    </source>
</evidence>
<dbReference type="InterPro" id="IPR014731">
    <property type="entry name" value="ETF_asu_C"/>
</dbReference>
<dbReference type="CDD" id="cd01715">
    <property type="entry name" value="ETF_alpha"/>
    <property type="match status" value="1"/>
</dbReference>
<dbReference type="GO" id="GO:0050660">
    <property type="term" value="F:flavin adenine dinucleotide binding"/>
    <property type="evidence" value="ECO:0007669"/>
    <property type="project" value="InterPro"/>
</dbReference>
<dbReference type="GO" id="GO:0033539">
    <property type="term" value="P:fatty acid beta-oxidation using acyl-CoA dehydrogenase"/>
    <property type="evidence" value="ECO:0007669"/>
    <property type="project" value="TreeGrafter"/>
</dbReference>
<comment type="similarity">
    <text evidence="1">Belongs to the ETF alpha-subunit/FixB family.</text>
</comment>
<reference evidence="3" key="2">
    <citation type="submission" date="2020-09" db="EMBL/GenBank/DDBJ databases">
        <authorList>
            <person name="Sun Q."/>
            <person name="Ohkuma M."/>
        </authorList>
    </citation>
    <scope>NUCLEOTIDE SEQUENCE</scope>
    <source>
        <strain evidence="3">JCM 31740</strain>
    </source>
</reference>
<feature type="domain" description="Electron transfer flavoprotein alpha/beta-subunit N-terminal" evidence="2">
    <location>
        <begin position="19"/>
        <end position="220"/>
    </location>
</feature>
<dbReference type="PANTHER" id="PTHR43153:SF1">
    <property type="entry name" value="ELECTRON TRANSFER FLAVOPROTEIN SUBUNIT ALPHA, MITOCHONDRIAL"/>
    <property type="match status" value="1"/>
</dbReference>
<dbReference type="InterPro" id="IPR029035">
    <property type="entry name" value="DHS-like_NAD/FAD-binding_dom"/>
</dbReference>
<dbReference type="OrthoDB" id="307696at2157"/>